<sequence>MSGPRICRTAEEAFQAGYEAPCEHHVPDPNDCPRCRLTDAEIARLAVLHRPHLLPAPLQRAA</sequence>
<gene>
    <name evidence="1" type="ORF">MQP27_40965</name>
</gene>
<protein>
    <submittedName>
        <fullName evidence="1">Uncharacterized protein</fullName>
    </submittedName>
</protein>
<keyword evidence="2" id="KW-1185">Reference proteome</keyword>
<name>A0ABS9YJU2_9ACTN</name>
<proteinExistence type="predicted"/>
<dbReference type="RefSeq" id="WP_242775179.1">
    <property type="nucleotide sequence ID" value="NZ_JALDAY010000015.1"/>
</dbReference>
<accession>A0ABS9YJU2</accession>
<comment type="caution">
    <text evidence="1">The sequence shown here is derived from an EMBL/GenBank/DDBJ whole genome shotgun (WGS) entry which is preliminary data.</text>
</comment>
<reference evidence="1" key="1">
    <citation type="submission" date="2022-03" db="EMBL/GenBank/DDBJ databases">
        <title>Streptomyces 7R015 and 7R016 isolated from Barleria lupulina in Thailand.</title>
        <authorList>
            <person name="Kanchanasin P."/>
            <person name="Phongsopitanun W."/>
            <person name="Tanasupawat S."/>
        </authorList>
    </citation>
    <scope>NUCLEOTIDE SEQUENCE</scope>
    <source>
        <strain evidence="1">7R015</strain>
    </source>
</reference>
<dbReference type="Proteomes" id="UP001165269">
    <property type="component" value="Unassembled WGS sequence"/>
</dbReference>
<evidence type="ECO:0000313" key="1">
    <source>
        <dbReference type="EMBL" id="MCI3277459.1"/>
    </source>
</evidence>
<organism evidence="1 2">
    <name type="scientific">Streptomyces cylindrosporus</name>
    <dbReference type="NCBI Taxonomy" id="2927583"/>
    <lineage>
        <taxon>Bacteria</taxon>
        <taxon>Bacillati</taxon>
        <taxon>Actinomycetota</taxon>
        <taxon>Actinomycetes</taxon>
        <taxon>Kitasatosporales</taxon>
        <taxon>Streptomycetaceae</taxon>
        <taxon>Streptomyces</taxon>
    </lineage>
</organism>
<dbReference type="EMBL" id="JALDAY010000015">
    <property type="protein sequence ID" value="MCI3277459.1"/>
    <property type="molecule type" value="Genomic_DNA"/>
</dbReference>
<evidence type="ECO:0000313" key="2">
    <source>
        <dbReference type="Proteomes" id="UP001165269"/>
    </source>
</evidence>